<gene>
    <name evidence="5" type="ORF">LWI29_007247</name>
</gene>
<keyword evidence="3" id="KW-0173">Coenzyme A biosynthesis</keyword>
<sequence length="228" mass="24028">MRASTPPGQNRKVGQHRPSGGVFNKQDVGRKYSTSGNVEHSSTSSSWKSRTAAEVERSQNSAERQKMEMEVDRQTLGSVDKAEDTNERTPSAGVVGVGMDSLLVADSRQGVNPITAEITKAVGTVGKVALVEHEGGVSVGHVDTDDVLGKSVGEGTTGVDQQQGGRSDAVALARDFEVQSVCSGVEATGGGAYRFVDLIKEKLGVSIEKEEEMECLVAGANFLLKVGY</sequence>
<feature type="compositionally biased region" description="Basic and acidic residues" evidence="4">
    <location>
        <begin position="51"/>
        <end position="73"/>
    </location>
</feature>
<reference evidence="5" key="1">
    <citation type="journal article" date="2022" name="Plant J.">
        <title>Strategies of tolerance reflected in two North American maple genomes.</title>
        <authorList>
            <person name="McEvoy S.L."/>
            <person name="Sezen U.U."/>
            <person name="Trouern-Trend A."/>
            <person name="McMahon S.M."/>
            <person name="Schaberg P.G."/>
            <person name="Yang J."/>
            <person name="Wegrzyn J.L."/>
            <person name="Swenson N.G."/>
        </authorList>
    </citation>
    <scope>NUCLEOTIDE SEQUENCE</scope>
    <source>
        <strain evidence="5">NS2018</strain>
    </source>
</reference>
<evidence type="ECO:0000256" key="2">
    <source>
        <dbReference type="ARBA" id="ARBA00022840"/>
    </source>
</evidence>
<dbReference type="GO" id="GO:0005634">
    <property type="term" value="C:nucleus"/>
    <property type="evidence" value="ECO:0007669"/>
    <property type="project" value="TreeGrafter"/>
</dbReference>
<keyword evidence="6" id="KW-1185">Reference proteome</keyword>
<evidence type="ECO:0000313" key="6">
    <source>
        <dbReference type="Proteomes" id="UP001168877"/>
    </source>
</evidence>
<dbReference type="PANTHER" id="PTHR12280:SF20">
    <property type="entry name" value="4'-PHOSPHOPANTETHEINE PHOSPHATASE"/>
    <property type="match status" value="1"/>
</dbReference>
<evidence type="ECO:0000256" key="4">
    <source>
        <dbReference type="SAM" id="MobiDB-lite"/>
    </source>
</evidence>
<accession>A0AA39T0C9</accession>
<organism evidence="5 6">
    <name type="scientific">Acer saccharum</name>
    <name type="common">Sugar maple</name>
    <dbReference type="NCBI Taxonomy" id="4024"/>
    <lineage>
        <taxon>Eukaryota</taxon>
        <taxon>Viridiplantae</taxon>
        <taxon>Streptophyta</taxon>
        <taxon>Embryophyta</taxon>
        <taxon>Tracheophyta</taxon>
        <taxon>Spermatophyta</taxon>
        <taxon>Magnoliopsida</taxon>
        <taxon>eudicotyledons</taxon>
        <taxon>Gunneridae</taxon>
        <taxon>Pentapetalae</taxon>
        <taxon>rosids</taxon>
        <taxon>malvids</taxon>
        <taxon>Sapindales</taxon>
        <taxon>Sapindaceae</taxon>
        <taxon>Hippocastanoideae</taxon>
        <taxon>Acereae</taxon>
        <taxon>Acer</taxon>
    </lineage>
</organism>
<evidence type="ECO:0000256" key="1">
    <source>
        <dbReference type="ARBA" id="ARBA00022741"/>
    </source>
</evidence>
<dbReference type="AlphaFoldDB" id="A0AA39T0C9"/>
<feature type="region of interest" description="Disordered" evidence="4">
    <location>
        <begin position="1"/>
        <end position="94"/>
    </location>
</feature>
<dbReference type="EMBL" id="JAUESC010000003">
    <property type="protein sequence ID" value="KAK0599645.1"/>
    <property type="molecule type" value="Genomic_DNA"/>
</dbReference>
<proteinExistence type="predicted"/>
<dbReference type="InterPro" id="IPR004567">
    <property type="entry name" value="Type_II_PanK"/>
</dbReference>
<dbReference type="Pfam" id="PF03630">
    <property type="entry name" value="Fumble"/>
    <property type="match status" value="1"/>
</dbReference>
<keyword evidence="1" id="KW-0547">Nucleotide-binding</keyword>
<dbReference type="Gene3D" id="3.30.420.510">
    <property type="match status" value="1"/>
</dbReference>
<dbReference type="GO" id="GO:0005829">
    <property type="term" value="C:cytosol"/>
    <property type="evidence" value="ECO:0007669"/>
    <property type="project" value="TreeGrafter"/>
</dbReference>
<dbReference type="GO" id="GO:0015937">
    <property type="term" value="P:coenzyme A biosynthetic process"/>
    <property type="evidence" value="ECO:0007669"/>
    <property type="project" value="UniProtKB-KW"/>
</dbReference>
<reference evidence="5" key="2">
    <citation type="submission" date="2023-06" db="EMBL/GenBank/DDBJ databases">
        <authorList>
            <person name="Swenson N.G."/>
            <person name="Wegrzyn J.L."/>
            <person name="Mcevoy S.L."/>
        </authorList>
    </citation>
    <scope>NUCLEOTIDE SEQUENCE</scope>
    <source>
        <strain evidence="5">NS2018</strain>
        <tissue evidence="5">Leaf</tissue>
    </source>
</reference>
<dbReference type="GO" id="GO:0005524">
    <property type="term" value="F:ATP binding"/>
    <property type="evidence" value="ECO:0007669"/>
    <property type="project" value="UniProtKB-KW"/>
</dbReference>
<evidence type="ECO:0000313" key="5">
    <source>
        <dbReference type="EMBL" id="KAK0599645.1"/>
    </source>
</evidence>
<name>A0AA39T0C9_ACESA</name>
<dbReference type="PANTHER" id="PTHR12280">
    <property type="entry name" value="PANTOTHENATE KINASE"/>
    <property type="match status" value="1"/>
</dbReference>
<dbReference type="Proteomes" id="UP001168877">
    <property type="component" value="Unassembled WGS sequence"/>
</dbReference>
<comment type="caution">
    <text evidence="5">The sequence shown here is derived from an EMBL/GenBank/DDBJ whole genome shotgun (WGS) entry which is preliminary data.</text>
</comment>
<keyword evidence="2" id="KW-0067">ATP-binding</keyword>
<dbReference type="InterPro" id="IPR043129">
    <property type="entry name" value="ATPase_NBD"/>
</dbReference>
<dbReference type="GO" id="GO:0004594">
    <property type="term" value="F:pantothenate kinase activity"/>
    <property type="evidence" value="ECO:0007669"/>
    <property type="project" value="TreeGrafter"/>
</dbReference>
<protein>
    <submittedName>
        <fullName evidence="5">Uncharacterized protein</fullName>
    </submittedName>
</protein>
<evidence type="ECO:0000256" key="3">
    <source>
        <dbReference type="ARBA" id="ARBA00022993"/>
    </source>
</evidence>
<dbReference type="SUPFAM" id="SSF53067">
    <property type="entry name" value="Actin-like ATPase domain"/>
    <property type="match status" value="1"/>
</dbReference>